<gene>
    <name evidence="8" type="ORF">SAMN04488052_101774</name>
</gene>
<feature type="region of interest" description="Disordered" evidence="7">
    <location>
        <begin position="122"/>
        <end position="150"/>
    </location>
</feature>
<name>A0A1H8QT10_9GAMM</name>
<dbReference type="RefSeq" id="WP_216110667.1">
    <property type="nucleotide sequence ID" value="NZ_FOEG01000001.1"/>
</dbReference>
<dbReference type="AlphaFoldDB" id="A0A1H8QT10"/>
<dbReference type="PANTHER" id="PTHR34773">
    <property type="entry name" value="FLAGELLAR SECRETION CHAPERONE FLIS"/>
    <property type="match status" value="1"/>
</dbReference>
<dbReference type="InterPro" id="IPR036584">
    <property type="entry name" value="FliS_sf"/>
</dbReference>
<dbReference type="STRING" id="406100.SAMN04488052_101774"/>
<dbReference type="Gene3D" id="1.20.120.340">
    <property type="entry name" value="Flagellar protein FliS"/>
    <property type="match status" value="1"/>
</dbReference>
<dbReference type="EMBL" id="FOEG01000001">
    <property type="protein sequence ID" value="SEO57429.1"/>
    <property type="molecule type" value="Genomic_DNA"/>
</dbReference>
<reference evidence="8 9" key="1">
    <citation type="submission" date="2016-10" db="EMBL/GenBank/DDBJ databases">
        <authorList>
            <person name="de Groot N.N."/>
        </authorList>
    </citation>
    <scope>NUCLEOTIDE SEQUENCE [LARGE SCALE GENOMIC DNA]</scope>
    <source>
        <strain evidence="8 9">CGMCC 1.6291</strain>
    </source>
</reference>
<dbReference type="PANTHER" id="PTHR34773:SF1">
    <property type="entry name" value="FLAGELLAR SECRETION CHAPERONE FLIS"/>
    <property type="match status" value="1"/>
</dbReference>
<dbReference type="GO" id="GO:0071973">
    <property type="term" value="P:bacterial-type flagellum-dependent cell motility"/>
    <property type="evidence" value="ECO:0007669"/>
    <property type="project" value="TreeGrafter"/>
</dbReference>
<keyword evidence="8" id="KW-0282">Flagellum</keyword>
<evidence type="ECO:0000256" key="3">
    <source>
        <dbReference type="ARBA" id="ARBA00022490"/>
    </source>
</evidence>
<dbReference type="Pfam" id="PF02561">
    <property type="entry name" value="FliS"/>
    <property type="match status" value="1"/>
</dbReference>
<keyword evidence="8" id="KW-0969">Cilium</keyword>
<evidence type="ECO:0000256" key="2">
    <source>
        <dbReference type="ARBA" id="ARBA00008787"/>
    </source>
</evidence>
<proteinExistence type="inferred from homology"/>
<protein>
    <recommendedName>
        <fullName evidence="6">Flagellar secretion chaperone FliS</fullName>
    </recommendedName>
</protein>
<dbReference type="GO" id="GO:0005829">
    <property type="term" value="C:cytosol"/>
    <property type="evidence" value="ECO:0007669"/>
    <property type="project" value="UniProtKB-SubCell"/>
</dbReference>
<comment type="similarity">
    <text evidence="2 6">Belongs to the FliS family.</text>
</comment>
<keyword evidence="9" id="KW-1185">Reference proteome</keyword>
<dbReference type="SUPFAM" id="SSF101116">
    <property type="entry name" value="Flagellar export chaperone FliS"/>
    <property type="match status" value="1"/>
</dbReference>
<sequence length="150" mass="16692">MTYANMKLNQYQQVNNQSAEYADPHRLIQMLMEGFITRTAEAKAAMERGDINAKNTAVKKACGILHGLLDSLDFDKGGELASNLASMYFYQEKTLLLGHSRNEPEKLDEVMRLMREVKAGWDGIRDQAASEPDQRQTPPPESVGSISVSG</sequence>
<keyword evidence="5" id="KW-0143">Chaperone</keyword>
<keyword evidence="8" id="KW-0966">Cell projection</keyword>
<evidence type="ECO:0000313" key="8">
    <source>
        <dbReference type="EMBL" id="SEO57429.1"/>
    </source>
</evidence>
<dbReference type="Proteomes" id="UP000199657">
    <property type="component" value="Unassembled WGS sequence"/>
</dbReference>
<accession>A0A1H8QT10</accession>
<dbReference type="PIRSF" id="PIRSF039090">
    <property type="entry name" value="Flis"/>
    <property type="match status" value="1"/>
</dbReference>
<dbReference type="GO" id="GO:0044780">
    <property type="term" value="P:bacterial-type flagellum assembly"/>
    <property type="evidence" value="ECO:0007669"/>
    <property type="project" value="InterPro"/>
</dbReference>
<keyword evidence="4 6" id="KW-1005">Bacterial flagellum biogenesis</keyword>
<dbReference type="CDD" id="cd16098">
    <property type="entry name" value="FliS"/>
    <property type="match status" value="1"/>
</dbReference>
<evidence type="ECO:0000256" key="4">
    <source>
        <dbReference type="ARBA" id="ARBA00022795"/>
    </source>
</evidence>
<evidence type="ECO:0000256" key="6">
    <source>
        <dbReference type="PIRNR" id="PIRNR039090"/>
    </source>
</evidence>
<evidence type="ECO:0000256" key="5">
    <source>
        <dbReference type="ARBA" id="ARBA00023186"/>
    </source>
</evidence>
<organism evidence="8 9">
    <name type="scientific">Aquisalimonas asiatica</name>
    <dbReference type="NCBI Taxonomy" id="406100"/>
    <lineage>
        <taxon>Bacteria</taxon>
        <taxon>Pseudomonadati</taxon>
        <taxon>Pseudomonadota</taxon>
        <taxon>Gammaproteobacteria</taxon>
        <taxon>Chromatiales</taxon>
        <taxon>Ectothiorhodospiraceae</taxon>
        <taxon>Aquisalimonas</taxon>
    </lineage>
</organism>
<dbReference type="InterPro" id="IPR003713">
    <property type="entry name" value="FliS"/>
</dbReference>
<comment type="subcellular location">
    <subcellularLocation>
        <location evidence="1 6">Cytoplasm</location>
        <location evidence="1 6">Cytosol</location>
    </subcellularLocation>
</comment>
<keyword evidence="3 6" id="KW-0963">Cytoplasm</keyword>
<evidence type="ECO:0000313" key="9">
    <source>
        <dbReference type="Proteomes" id="UP000199657"/>
    </source>
</evidence>
<dbReference type="NCBIfam" id="TIGR00208">
    <property type="entry name" value="fliS"/>
    <property type="match status" value="1"/>
</dbReference>
<evidence type="ECO:0000256" key="7">
    <source>
        <dbReference type="SAM" id="MobiDB-lite"/>
    </source>
</evidence>
<evidence type="ECO:0000256" key="1">
    <source>
        <dbReference type="ARBA" id="ARBA00004514"/>
    </source>
</evidence>